<comment type="caution">
    <text evidence="1">The sequence shown here is derived from an EMBL/GenBank/DDBJ whole genome shotgun (WGS) entry which is preliminary data.</text>
</comment>
<dbReference type="EMBL" id="JBGNUJ010000004">
    <property type="protein sequence ID" value="KAL3960590.1"/>
    <property type="molecule type" value="Genomic_DNA"/>
</dbReference>
<evidence type="ECO:0000313" key="2">
    <source>
        <dbReference type="Proteomes" id="UP001638806"/>
    </source>
</evidence>
<reference evidence="1" key="1">
    <citation type="submission" date="2024-12" db="EMBL/GenBank/DDBJ databases">
        <title>Comparative genomics and development of molecular markers within Purpureocillium lilacinum and among Purpureocillium species.</title>
        <authorList>
            <person name="Yeh Z.-Y."/>
            <person name="Ni N.-T."/>
            <person name="Lo P.-H."/>
            <person name="Mushyakhwo K."/>
            <person name="Lin C.-F."/>
            <person name="Nai Y.-S."/>
        </authorList>
    </citation>
    <scope>NUCLEOTIDE SEQUENCE</scope>
    <source>
        <strain evidence="1">NCHU-NPUST-175</strain>
    </source>
</reference>
<keyword evidence="2" id="KW-1185">Reference proteome</keyword>
<proteinExistence type="predicted"/>
<organism evidence="1 2">
    <name type="scientific">Purpureocillium lilacinum</name>
    <name type="common">Paecilomyces lilacinus</name>
    <dbReference type="NCBI Taxonomy" id="33203"/>
    <lineage>
        <taxon>Eukaryota</taxon>
        <taxon>Fungi</taxon>
        <taxon>Dikarya</taxon>
        <taxon>Ascomycota</taxon>
        <taxon>Pezizomycotina</taxon>
        <taxon>Sordariomycetes</taxon>
        <taxon>Hypocreomycetidae</taxon>
        <taxon>Hypocreales</taxon>
        <taxon>Ophiocordycipitaceae</taxon>
        <taxon>Purpureocillium</taxon>
    </lineage>
</organism>
<protein>
    <submittedName>
        <fullName evidence="1">Uncharacterized protein</fullName>
    </submittedName>
</protein>
<gene>
    <name evidence="1" type="ORF">ACCO45_005707</name>
</gene>
<accession>A0ACC4DZ24</accession>
<evidence type="ECO:0000313" key="1">
    <source>
        <dbReference type="EMBL" id="KAL3960590.1"/>
    </source>
</evidence>
<sequence length="235" mass="23897">MTRQAQADCAATRPRAAEKMKMKCSASRRDTDAEATTRFPASQETGKEGERRGGYTLCRVGEVPALSGCRRAAVGPSRRQARGPHVPEAPDHALGSSATAPGAGSLFVAVVVGGVIGSGALHVVGKTATPIAALRPRYPSQPLPPCPPAHREPAERRVASRQTAGVPQGAPWPAASSGARGGAPSSAGRRGENTGVQQRHRPGGPGGAARVWILPPPSPGCTAGHTPSPADGTEA</sequence>
<dbReference type="Proteomes" id="UP001638806">
    <property type="component" value="Unassembled WGS sequence"/>
</dbReference>
<name>A0ACC4DZ24_PURLI</name>